<evidence type="ECO:0000256" key="3">
    <source>
        <dbReference type="ARBA" id="ARBA00023157"/>
    </source>
</evidence>
<organism evidence="12 13">
    <name type="scientific">Araneus ventricosus</name>
    <name type="common">Orbweaver spider</name>
    <name type="synonym">Epeira ventricosa</name>
    <dbReference type="NCBI Taxonomy" id="182803"/>
    <lineage>
        <taxon>Eukaryota</taxon>
        <taxon>Metazoa</taxon>
        <taxon>Ecdysozoa</taxon>
        <taxon>Arthropoda</taxon>
        <taxon>Chelicerata</taxon>
        <taxon>Arachnida</taxon>
        <taxon>Araneae</taxon>
        <taxon>Araneomorphae</taxon>
        <taxon>Entelegynae</taxon>
        <taxon>Araneoidea</taxon>
        <taxon>Araneidae</taxon>
        <taxon>Araneus</taxon>
    </lineage>
</organism>
<keyword evidence="3" id="KW-1015">Disulfide bond</keyword>
<dbReference type="InterPro" id="IPR013783">
    <property type="entry name" value="Ig-like_fold"/>
</dbReference>
<dbReference type="PROSITE" id="PS00477">
    <property type="entry name" value="ALPHA_2_MACROGLOBULIN"/>
    <property type="match status" value="1"/>
</dbReference>
<evidence type="ECO:0000259" key="10">
    <source>
        <dbReference type="SMART" id="SM01360"/>
    </source>
</evidence>
<feature type="domain" description="Alpha-macroglobulin receptor-binding" evidence="11">
    <location>
        <begin position="1320"/>
        <end position="1409"/>
    </location>
</feature>
<dbReference type="Gene3D" id="2.60.40.1940">
    <property type="match status" value="1"/>
</dbReference>
<dbReference type="EMBL" id="BGPR01000390">
    <property type="protein sequence ID" value="GBM17565.1"/>
    <property type="molecule type" value="Genomic_DNA"/>
</dbReference>
<dbReference type="InterPro" id="IPR011625">
    <property type="entry name" value="A2M_N_BRD"/>
</dbReference>
<protein>
    <recommendedName>
        <fullName evidence="7">TEP1-F</fullName>
    </recommendedName>
</protein>
<dbReference type="Proteomes" id="UP000499080">
    <property type="component" value="Unassembled WGS sequence"/>
</dbReference>
<dbReference type="Pfam" id="PF00207">
    <property type="entry name" value="A2M"/>
    <property type="match status" value="1"/>
</dbReference>
<evidence type="ECO:0000256" key="8">
    <source>
        <dbReference type="SAM" id="SignalP"/>
    </source>
</evidence>
<feature type="domain" description="Alpha-2-macroglobulin" evidence="10">
    <location>
        <begin position="698"/>
        <end position="789"/>
    </location>
</feature>
<dbReference type="Gene3D" id="2.60.40.690">
    <property type="entry name" value="Alpha-macroglobulin, receptor-binding domain"/>
    <property type="match status" value="1"/>
</dbReference>
<comment type="subunit">
    <text evidence="6">Heterodimer of a TEP1-N chain and an TEP1-C chain non-covalently linked. Forms a complex composed of TEP1-N and TEP1-C heterodimer, LRIM1 and APL1C; the interaction stabilizes TEP1-N and TEP1-C heterodimer, prevents its binding to tissues while circulating in the hemolymph and protects the thioester bond from hydrolysis. Mature TEP1 and to a lesser extent full-length TEP1 interact with SPCLIP1; the interaction is induced by microbial infection.</text>
</comment>
<keyword evidence="13" id="KW-1185">Reference proteome</keyword>
<dbReference type="OrthoDB" id="6510601at2759"/>
<dbReference type="InterPro" id="IPR050473">
    <property type="entry name" value="A2M/Complement_sys"/>
</dbReference>
<sequence>MYFKSLWASLFITVSCLFCSVSSQRNSSIYTVVAPSKLRPDIVYRVSITVHDAPAPVDFNVQIFGTNEDRIPVSVVKDVHVDPKQTRMVDFELFDWKPGDYTLEVIGQGGLTVRNSTKLTFEHRSYSVFIQTDRPVYKPGQLVQFRVIVTNPYLLPRSSQLPIDLLVKDGHGNSIREWKNVYTSNGVASADFLLADRPVLGEWAVHVNVEGQKFHKNFTVAEFIMPTYEVHINLPIYTTYNNSNVEATITAMYSYGKAVKGEVTLTVAPRTRYNKLNVRPYESFQTKAKIDGSVTIYLNLLKDLSLRTDFFKREIEFFALVEEEETGHKYNTTNTMWIYDKDIKIDLIRTSETFKPGLKFTAFLKVSHQDDTPVSNSRGQLELMYGYSIREAEWKTEFYTVPRNGIVKLEFLPPNDENTLFLNMRAIYAGLTFYLDRIDAAVSPTNNFIQAILVTPNPKVGESVEMEVNATEPLNHLVYKVIGRGNIVLARTIPVPNQKVYRFNFKTPSTMAPKGRVLVYYVRSKNNEIVADSVTFDVEGLFKTSITVSPNVREAQPGRQVDIRLQTTPNALIGILGIDLGIMKLKSGNDISLGEVIEDLETYDGGQMTKYNPPWYRRRKRSLSWPGSRSAGLIFADSGSVIMTNGLLLNTGNDDLFTENVIRIDENNNNAPIQPPSELPEAIVPEGRLVIRKKYPETWLWINTTAGNDGAAFVSHVVPDSIASYKITAFAVHPTDGLGIATSPSEITVSRPFFITMALPYTVLMGEDLAIQVVVFNYNDKAIQAEVAMENRKGEFEFTVAGKDSGNLEHQNRRTKIVRIPSSDGIPVSFLIVPKKVGFIEIKVTASTSLASDSVTKRLHVQPEGSTQHYNKALFIDLRSSSEVVKHNISTIIPRNAIRDSGKILLSASVDLMGPSINSIDKLLYMPTGCGEQNLITVVPRIIVMEYLSKTNRLSPAIRNQLIAGLRNGYQRQLTYKREDGSFSTFGERDRSGSTWLTAYATRALSLAKKYIFVDPEVLSKGLEWIIQKQGSDGSFEEPGEVHHKALQGGTENGAALTAFVLMALFESNAQDKYGQQMIIAQRYIERELVSSSSPYVVSIVAFTLHLLDSPSKDRAFQMLLNIAERQDDVMFWDNKETQANLTDKQSDYWFLAPSIDVETAAYAIRTFALRSDPAGGLPVLKWLISKQNKNGGFSSTQDTVVALHAISEHSLFITPTFSSLDIKFSYPNGQKTMQVTYGRSLNMEEIEISPDVPYVEVEATGTGIGIVQISRSFNLAVSGEAPQFFLNALLDKTSTASYLQLSICTHSSNIQREPRNDTSNMVVMEVGLPSGYVADVDALPSILQINKVKRVETQLQDTNVVIYFDRLDQEESCVTVPAHRIHKVARQRRAPVKVYDFYSRAKSARMFYRPHKTVLCDICDDDDCGEGCYREETTSEESPLGSSGIAHIPNYLLSFILLTFPWFSVLKVLWQQ</sequence>
<evidence type="ECO:0000256" key="2">
    <source>
        <dbReference type="ARBA" id="ARBA00022966"/>
    </source>
</evidence>
<evidence type="ECO:0000256" key="4">
    <source>
        <dbReference type="ARBA" id="ARBA00023180"/>
    </source>
</evidence>
<dbReference type="InterPro" id="IPR047565">
    <property type="entry name" value="Alpha-macroglob_thiol-ester_cl"/>
</dbReference>
<dbReference type="InterPro" id="IPR036595">
    <property type="entry name" value="A-macroglobulin_rcpt-bd_sf"/>
</dbReference>
<dbReference type="PANTHER" id="PTHR11412:SF136">
    <property type="entry name" value="CD109 ANTIGEN"/>
    <property type="match status" value="1"/>
</dbReference>
<dbReference type="InterPro" id="IPR002890">
    <property type="entry name" value="MG2"/>
</dbReference>
<dbReference type="SMART" id="SM01360">
    <property type="entry name" value="A2M"/>
    <property type="match status" value="1"/>
</dbReference>
<dbReference type="Pfam" id="PF07677">
    <property type="entry name" value="A2M_recep"/>
    <property type="match status" value="1"/>
</dbReference>
<evidence type="ECO:0000256" key="6">
    <source>
        <dbReference type="ARBA" id="ARBA00063781"/>
    </source>
</evidence>
<gene>
    <name evidence="12" type="primary">CD109_2</name>
    <name evidence="12" type="ORF">AVEN_121454_1</name>
</gene>
<dbReference type="Pfam" id="PF07678">
    <property type="entry name" value="TED_complement"/>
    <property type="match status" value="1"/>
</dbReference>
<keyword evidence="2" id="KW-0882">Thioester bond</keyword>
<evidence type="ECO:0000259" key="11">
    <source>
        <dbReference type="SMART" id="SM01361"/>
    </source>
</evidence>
<accession>A0A4Y2DPN6</accession>
<evidence type="ECO:0000256" key="1">
    <source>
        <dbReference type="ARBA" id="ARBA00022729"/>
    </source>
</evidence>
<dbReference type="Gene3D" id="2.60.40.1930">
    <property type="match status" value="2"/>
</dbReference>
<dbReference type="GO" id="GO:0005615">
    <property type="term" value="C:extracellular space"/>
    <property type="evidence" value="ECO:0007669"/>
    <property type="project" value="InterPro"/>
</dbReference>
<dbReference type="InterPro" id="IPR011626">
    <property type="entry name" value="Alpha-macroglobulin_TED"/>
</dbReference>
<dbReference type="SUPFAM" id="SSF48239">
    <property type="entry name" value="Terpenoid cyclases/Protein prenyltransferases"/>
    <property type="match status" value="1"/>
</dbReference>
<dbReference type="PROSITE" id="PS51257">
    <property type="entry name" value="PROKAR_LIPOPROTEIN"/>
    <property type="match status" value="1"/>
</dbReference>
<feature type="chain" id="PRO_5021305465" description="TEP1-F" evidence="8">
    <location>
        <begin position="24"/>
        <end position="1473"/>
    </location>
</feature>
<dbReference type="Pfam" id="PF17791">
    <property type="entry name" value="MG3"/>
    <property type="match status" value="1"/>
</dbReference>
<dbReference type="Gene3D" id="2.60.40.10">
    <property type="entry name" value="Immunoglobulins"/>
    <property type="match status" value="2"/>
</dbReference>
<evidence type="ECO:0000256" key="7">
    <source>
        <dbReference type="ARBA" id="ARBA00078071"/>
    </source>
</evidence>
<dbReference type="FunFam" id="2.60.40.1930:FF:000001">
    <property type="entry name" value="CD109 isoform 3"/>
    <property type="match status" value="1"/>
</dbReference>
<feature type="domain" description="Alpha-2-macroglobulin bait region" evidence="9">
    <location>
        <begin position="449"/>
        <end position="585"/>
    </location>
</feature>
<dbReference type="Pfam" id="PF07703">
    <property type="entry name" value="A2M_BRD"/>
    <property type="match status" value="1"/>
</dbReference>
<feature type="signal peptide" evidence="8">
    <location>
        <begin position="1"/>
        <end position="23"/>
    </location>
</feature>
<evidence type="ECO:0000313" key="13">
    <source>
        <dbReference type="Proteomes" id="UP000499080"/>
    </source>
</evidence>
<reference evidence="12 13" key="1">
    <citation type="journal article" date="2019" name="Sci. Rep.">
        <title>Orb-weaving spider Araneus ventricosus genome elucidates the spidroin gene catalogue.</title>
        <authorList>
            <person name="Kono N."/>
            <person name="Nakamura H."/>
            <person name="Ohtoshi R."/>
            <person name="Moran D.A.P."/>
            <person name="Shinohara A."/>
            <person name="Yoshida Y."/>
            <person name="Fujiwara M."/>
            <person name="Mori M."/>
            <person name="Tomita M."/>
            <person name="Arakawa K."/>
        </authorList>
    </citation>
    <scope>NUCLEOTIDE SEQUENCE [LARGE SCALE GENOMIC DNA]</scope>
</reference>
<dbReference type="InterPro" id="IPR008930">
    <property type="entry name" value="Terpenoid_cyclase/PrenylTrfase"/>
</dbReference>
<dbReference type="Pfam" id="PF01835">
    <property type="entry name" value="MG2"/>
    <property type="match status" value="1"/>
</dbReference>
<comment type="caution">
    <text evidence="12">The sequence shown here is derived from an EMBL/GenBank/DDBJ whole genome shotgun (WGS) entry which is preliminary data.</text>
</comment>
<dbReference type="InterPro" id="IPR009048">
    <property type="entry name" value="A-macroglobulin_rcpt-bd"/>
</dbReference>
<dbReference type="GO" id="GO:0004866">
    <property type="term" value="F:endopeptidase inhibitor activity"/>
    <property type="evidence" value="ECO:0007669"/>
    <property type="project" value="InterPro"/>
</dbReference>
<keyword evidence="4" id="KW-0325">Glycoprotein</keyword>
<dbReference type="InterPro" id="IPR041555">
    <property type="entry name" value="MG3"/>
</dbReference>
<dbReference type="Gene3D" id="1.50.10.20">
    <property type="match status" value="1"/>
</dbReference>
<dbReference type="PANTHER" id="PTHR11412">
    <property type="entry name" value="MACROGLOBULIN / COMPLEMENT"/>
    <property type="match status" value="1"/>
</dbReference>
<evidence type="ECO:0000256" key="5">
    <source>
        <dbReference type="ARBA" id="ARBA00057615"/>
    </source>
</evidence>
<dbReference type="Gene3D" id="2.20.130.20">
    <property type="match status" value="1"/>
</dbReference>
<dbReference type="Gene3D" id="2.60.120.1540">
    <property type="match status" value="1"/>
</dbReference>
<dbReference type="InterPro" id="IPR001599">
    <property type="entry name" value="Macroglobln_a2"/>
</dbReference>
<keyword evidence="1 8" id="KW-0732">Signal</keyword>
<dbReference type="SUPFAM" id="SSF49410">
    <property type="entry name" value="Alpha-macroglobulin receptor domain"/>
    <property type="match status" value="1"/>
</dbReference>
<dbReference type="SMART" id="SM01359">
    <property type="entry name" value="A2M_N_2"/>
    <property type="match status" value="1"/>
</dbReference>
<name>A0A4Y2DPN6_ARAVE</name>
<evidence type="ECO:0000313" key="12">
    <source>
        <dbReference type="EMBL" id="GBM17565.1"/>
    </source>
</evidence>
<proteinExistence type="predicted"/>
<comment type="function">
    <text evidence="5">Binds covalently through a thioester bond to the pathogen surface resulting in pathogen clearance.</text>
</comment>
<dbReference type="InterPro" id="IPR019742">
    <property type="entry name" value="MacrogloblnA2_CS"/>
</dbReference>
<evidence type="ECO:0000259" key="9">
    <source>
        <dbReference type="SMART" id="SM01359"/>
    </source>
</evidence>
<dbReference type="SMART" id="SM01419">
    <property type="entry name" value="Thiol-ester_cl"/>
    <property type="match status" value="1"/>
</dbReference>
<dbReference type="SMART" id="SM01361">
    <property type="entry name" value="A2M_recep"/>
    <property type="match status" value="1"/>
</dbReference>
<dbReference type="Gene3D" id="2.60.40.2950">
    <property type="match status" value="1"/>
</dbReference>